<comment type="pathway">
    <text evidence="2">Secondary metabolite biosynthesis.</text>
</comment>
<dbReference type="InterPro" id="IPR001128">
    <property type="entry name" value="Cyt_P450"/>
</dbReference>
<evidence type="ECO:0000256" key="2">
    <source>
        <dbReference type="ARBA" id="ARBA00005179"/>
    </source>
</evidence>
<dbReference type="PRINTS" id="PR00463">
    <property type="entry name" value="EP450I"/>
</dbReference>
<dbReference type="PROSITE" id="PS00086">
    <property type="entry name" value="CYTOCHROME_P450"/>
    <property type="match status" value="1"/>
</dbReference>
<dbReference type="Gene3D" id="1.10.630.10">
    <property type="entry name" value="Cytochrome P450"/>
    <property type="match status" value="1"/>
</dbReference>
<reference evidence="12 13" key="1">
    <citation type="submission" date="2014-04" db="EMBL/GenBank/DDBJ databases">
        <authorList>
            <consortium name="DOE Joint Genome Institute"/>
            <person name="Kuo A."/>
            <person name="Kohler A."/>
            <person name="Nagy L.G."/>
            <person name="Floudas D."/>
            <person name="Copeland A."/>
            <person name="Barry K.W."/>
            <person name="Cichocki N."/>
            <person name="Veneault-Fourrey C."/>
            <person name="LaButti K."/>
            <person name="Lindquist E.A."/>
            <person name="Lipzen A."/>
            <person name="Lundell T."/>
            <person name="Morin E."/>
            <person name="Murat C."/>
            <person name="Sun H."/>
            <person name="Tunlid A."/>
            <person name="Henrissat B."/>
            <person name="Grigoriev I.V."/>
            <person name="Hibbett D.S."/>
            <person name="Martin F."/>
            <person name="Nordberg H.P."/>
            <person name="Cantor M.N."/>
            <person name="Hua S.X."/>
        </authorList>
    </citation>
    <scope>NUCLEOTIDE SEQUENCE [LARGE SCALE GENOMIC DNA]</scope>
    <source>
        <strain evidence="12 13">Foug A</strain>
    </source>
</reference>
<evidence type="ECO:0000256" key="8">
    <source>
        <dbReference type="ARBA" id="ARBA00023033"/>
    </source>
</evidence>
<dbReference type="AlphaFoldDB" id="A0A0C3D8B4"/>
<gene>
    <name evidence="12" type="ORF">SCLCIDRAFT_1219835</name>
</gene>
<sequence>MQTLTLEQTACAVSAVAAFVVLCMQLYVPRGLPPGFSGFRCLLEIPGQKAWLKVLEVNRKYGDIFSGHFIGYTIIAIGSAKIAEDLLEKRGVNYADRPRSVMCGELSGWGKVMLLSNYNDWFRQHRKWFAQEIGSHGTVQKFHKLIEYETRRFLRCVLNDPEQTQVHVRKNLTSIILRITYGYKTIEGDDPLVDLAHLANSQLSLSTSPGAYYVDLVPLMKYIPSWLPGAGFRRKAKEYASVIRDLAEIPYARAKTQLASGAALPSFASRLLSKPNLTEEYEDSVKWASATLYQGGADTANSVAFAFYLAMTLYPRVMKKAQAELDAVVGTRRLPTFVDRPSLPYMEALFTELFRWHVPAPMTMRYTRTDDMYEGYFIPAGSYVFVNIWGILRDERTYTDPLEFKPERFLGDKPETDPRNACFGFGRRRCPGYFLGEPSVWLMCAQALAAFDISKWIENGVEITPEVDLVGETICHQAPFKCSIRPRSAEARALIEEEIYYDDTAGN</sequence>
<keyword evidence="5 9" id="KW-0479">Metal-binding</keyword>
<keyword evidence="4 9" id="KW-0349">Heme</keyword>
<dbReference type="GO" id="GO:0020037">
    <property type="term" value="F:heme binding"/>
    <property type="evidence" value="ECO:0007669"/>
    <property type="project" value="InterPro"/>
</dbReference>
<evidence type="ECO:0000256" key="10">
    <source>
        <dbReference type="RuleBase" id="RU000461"/>
    </source>
</evidence>
<dbReference type="HOGENOM" id="CLU_001570_2_3_1"/>
<keyword evidence="13" id="KW-1185">Reference proteome</keyword>
<protein>
    <recommendedName>
        <fullName evidence="14">Cytochrome P450</fullName>
    </recommendedName>
</protein>
<keyword evidence="8 10" id="KW-0503">Monooxygenase</keyword>
<proteinExistence type="inferred from homology"/>
<evidence type="ECO:0000256" key="3">
    <source>
        <dbReference type="ARBA" id="ARBA00010617"/>
    </source>
</evidence>
<dbReference type="GO" id="GO:0004497">
    <property type="term" value="F:monooxygenase activity"/>
    <property type="evidence" value="ECO:0007669"/>
    <property type="project" value="UniProtKB-KW"/>
</dbReference>
<dbReference type="InterPro" id="IPR017972">
    <property type="entry name" value="Cyt_P450_CS"/>
</dbReference>
<evidence type="ECO:0000256" key="4">
    <source>
        <dbReference type="ARBA" id="ARBA00022617"/>
    </source>
</evidence>
<dbReference type="CDD" id="cd11065">
    <property type="entry name" value="CYP64-like"/>
    <property type="match status" value="1"/>
</dbReference>
<comment type="similarity">
    <text evidence="3 10">Belongs to the cytochrome P450 family.</text>
</comment>
<dbReference type="EMBL" id="KN822107">
    <property type="protein sequence ID" value="KIM57000.1"/>
    <property type="molecule type" value="Genomic_DNA"/>
</dbReference>
<feature type="binding site" description="axial binding residue" evidence="9">
    <location>
        <position position="430"/>
    </location>
    <ligand>
        <name>heme</name>
        <dbReference type="ChEBI" id="CHEBI:30413"/>
    </ligand>
    <ligandPart>
        <name>Fe</name>
        <dbReference type="ChEBI" id="CHEBI:18248"/>
    </ligandPart>
</feature>
<keyword evidence="11" id="KW-0472">Membrane</keyword>
<dbReference type="InterPro" id="IPR002401">
    <property type="entry name" value="Cyt_P450_E_grp-I"/>
</dbReference>
<evidence type="ECO:0000256" key="9">
    <source>
        <dbReference type="PIRSR" id="PIRSR602401-1"/>
    </source>
</evidence>
<evidence type="ECO:0000313" key="13">
    <source>
        <dbReference type="Proteomes" id="UP000053989"/>
    </source>
</evidence>
<dbReference type="InParanoid" id="A0A0C3D8B4"/>
<reference evidence="13" key="2">
    <citation type="submission" date="2015-01" db="EMBL/GenBank/DDBJ databases">
        <title>Evolutionary Origins and Diversification of the Mycorrhizal Mutualists.</title>
        <authorList>
            <consortium name="DOE Joint Genome Institute"/>
            <consortium name="Mycorrhizal Genomics Consortium"/>
            <person name="Kohler A."/>
            <person name="Kuo A."/>
            <person name="Nagy L.G."/>
            <person name="Floudas D."/>
            <person name="Copeland A."/>
            <person name="Barry K.W."/>
            <person name="Cichocki N."/>
            <person name="Veneault-Fourrey C."/>
            <person name="LaButti K."/>
            <person name="Lindquist E.A."/>
            <person name="Lipzen A."/>
            <person name="Lundell T."/>
            <person name="Morin E."/>
            <person name="Murat C."/>
            <person name="Riley R."/>
            <person name="Ohm R."/>
            <person name="Sun H."/>
            <person name="Tunlid A."/>
            <person name="Henrissat B."/>
            <person name="Grigoriev I.V."/>
            <person name="Hibbett D.S."/>
            <person name="Martin F."/>
        </authorList>
    </citation>
    <scope>NUCLEOTIDE SEQUENCE [LARGE SCALE GENOMIC DNA]</scope>
    <source>
        <strain evidence="13">Foug A</strain>
    </source>
</reference>
<dbReference type="PANTHER" id="PTHR46300:SF7">
    <property type="entry name" value="P450, PUTATIVE (EUROFUNG)-RELATED"/>
    <property type="match status" value="1"/>
</dbReference>
<keyword evidence="6 10" id="KW-0560">Oxidoreductase</keyword>
<dbReference type="PANTHER" id="PTHR46300">
    <property type="entry name" value="P450, PUTATIVE (EUROFUNG)-RELATED-RELATED"/>
    <property type="match status" value="1"/>
</dbReference>
<organism evidence="12 13">
    <name type="scientific">Scleroderma citrinum Foug A</name>
    <dbReference type="NCBI Taxonomy" id="1036808"/>
    <lineage>
        <taxon>Eukaryota</taxon>
        <taxon>Fungi</taxon>
        <taxon>Dikarya</taxon>
        <taxon>Basidiomycota</taxon>
        <taxon>Agaricomycotina</taxon>
        <taxon>Agaricomycetes</taxon>
        <taxon>Agaricomycetidae</taxon>
        <taxon>Boletales</taxon>
        <taxon>Sclerodermatineae</taxon>
        <taxon>Sclerodermataceae</taxon>
        <taxon>Scleroderma</taxon>
    </lineage>
</organism>
<dbReference type="SUPFAM" id="SSF48264">
    <property type="entry name" value="Cytochrome P450"/>
    <property type="match status" value="1"/>
</dbReference>
<evidence type="ECO:0000313" key="12">
    <source>
        <dbReference type="EMBL" id="KIM57000.1"/>
    </source>
</evidence>
<evidence type="ECO:0000256" key="11">
    <source>
        <dbReference type="SAM" id="Phobius"/>
    </source>
</evidence>
<dbReference type="Pfam" id="PF00067">
    <property type="entry name" value="p450"/>
    <property type="match status" value="1"/>
</dbReference>
<dbReference type="GO" id="GO:0005506">
    <property type="term" value="F:iron ion binding"/>
    <property type="evidence" value="ECO:0007669"/>
    <property type="project" value="InterPro"/>
</dbReference>
<keyword evidence="7 9" id="KW-0408">Iron</keyword>
<accession>A0A0C3D8B4</accession>
<comment type="cofactor">
    <cofactor evidence="1 9">
        <name>heme</name>
        <dbReference type="ChEBI" id="CHEBI:30413"/>
    </cofactor>
</comment>
<dbReference type="STRING" id="1036808.A0A0C3D8B4"/>
<name>A0A0C3D8B4_9AGAM</name>
<dbReference type="InterPro" id="IPR036396">
    <property type="entry name" value="Cyt_P450_sf"/>
</dbReference>
<evidence type="ECO:0000256" key="1">
    <source>
        <dbReference type="ARBA" id="ARBA00001971"/>
    </source>
</evidence>
<evidence type="ECO:0000256" key="6">
    <source>
        <dbReference type="ARBA" id="ARBA00023002"/>
    </source>
</evidence>
<keyword evidence="11" id="KW-0812">Transmembrane</keyword>
<feature type="transmembrane region" description="Helical" evidence="11">
    <location>
        <begin position="9"/>
        <end position="28"/>
    </location>
</feature>
<dbReference type="GO" id="GO:0016705">
    <property type="term" value="F:oxidoreductase activity, acting on paired donors, with incorporation or reduction of molecular oxygen"/>
    <property type="evidence" value="ECO:0007669"/>
    <property type="project" value="InterPro"/>
</dbReference>
<dbReference type="OrthoDB" id="2789670at2759"/>
<keyword evidence="11" id="KW-1133">Transmembrane helix</keyword>
<evidence type="ECO:0000256" key="7">
    <source>
        <dbReference type="ARBA" id="ARBA00023004"/>
    </source>
</evidence>
<dbReference type="Proteomes" id="UP000053989">
    <property type="component" value="Unassembled WGS sequence"/>
</dbReference>
<dbReference type="InterPro" id="IPR050364">
    <property type="entry name" value="Cytochrome_P450_fung"/>
</dbReference>
<evidence type="ECO:0000256" key="5">
    <source>
        <dbReference type="ARBA" id="ARBA00022723"/>
    </source>
</evidence>
<evidence type="ECO:0008006" key="14">
    <source>
        <dbReference type="Google" id="ProtNLM"/>
    </source>
</evidence>